<feature type="chain" id="PRO_5043403548" evidence="1">
    <location>
        <begin position="25"/>
        <end position="228"/>
    </location>
</feature>
<evidence type="ECO:0000259" key="2">
    <source>
        <dbReference type="Pfam" id="PF13568"/>
    </source>
</evidence>
<dbReference type="Pfam" id="PF13568">
    <property type="entry name" value="OMP_b-brl_2"/>
    <property type="match status" value="1"/>
</dbReference>
<gene>
    <name evidence="3" type="ORF">ABV298_11890</name>
</gene>
<dbReference type="EMBL" id="CP159289">
    <property type="protein sequence ID" value="XCH27054.1"/>
    <property type="molecule type" value="Genomic_DNA"/>
</dbReference>
<proteinExistence type="predicted"/>
<dbReference type="InterPro" id="IPR025665">
    <property type="entry name" value="Beta-barrel_OMP_2"/>
</dbReference>
<organism evidence="3">
    <name type="scientific">Dyadobacter sp. 676</name>
    <dbReference type="NCBI Taxonomy" id="3088362"/>
    <lineage>
        <taxon>Bacteria</taxon>
        <taxon>Pseudomonadati</taxon>
        <taxon>Bacteroidota</taxon>
        <taxon>Cytophagia</taxon>
        <taxon>Cytophagales</taxon>
        <taxon>Spirosomataceae</taxon>
        <taxon>Dyadobacter</taxon>
    </lineage>
</organism>
<feature type="signal peptide" evidence="1">
    <location>
        <begin position="1"/>
        <end position="24"/>
    </location>
</feature>
<sequence length="228" mass="25191">MKNSTFFYWLISALIFVSTAESQAQYHVGIRAGVNFANFKPGEIFDYDTRVGTNVAVLFNKNLNARLSIQFEPGFSQRGAQYETSGEGPLNGLILKSEETGKFLLNLIELPVLLQWKSSIGKFTGIVSLGPELRYRVGNVRFKYTSKITYDGVVSKDESGVVNMNDGFGQRAFDYGVAGGLGIAYPVKSLKIFAEARYHLGLRRLIGDLKMYNRGPSAHLGVLVPMGK</sequence>
<keyword evidence="1" id="KW-0732">Signal</keyword>
<dbReference type="RefSeq" id="WP_353722316.1">
    <property type="nucleotide sequence ID" value="NZ_CP159289.1"/>
</dbReference>
<feature type="domain" description="Outer membrane protein beta-barrel" evidence="2">
    <location>
        <begin position="24"/>
        <end position="206"/>
    </location>
</feature>
<reference evidence="3" key="1">
    <citation type="submission" date="2024-06" db="EMBL/GenBank/DDBJ databases">
        <title>Sequencing and assembly of the genome of Dyadobacter sp. strain 676, a symbiont of Cyamopsis tetragonoloba.</title>
        <authorList>
            <person name="Guro P."/>
            <person name="Sazanova A."/>
            <person name="Kuznetsova I."/>
            <person name="Belimov A."/>
            <person name="Safronova V."/>
        </authorList>
    </citation>
    <scope>NUCLEOTIDE SEQUENCE</scope>
    <source>
        <strain evidence="3">676</strain>
    </source>
</reference>
<name>A0AAU8FR41_9BACT</name>
<dbReference type="AlphaFoldDB" id="A0AAU8FR41"/>
<evidence type="ECO:0000313" key="3">
    <source>
        <dbReference type="EMBL" id="XCH27054.1"/>
    </source>
</evidence>
<evidence type="ECO:0000256" key="1">
    <source>
        <dbReference type="SAM" id="SignalP"/>
    </source>
</evidence>
<protein>
    <submittedName>
        <fullName evidence="3">Porin family protein</fullName>
    </submittedName>
</protein>
<accession>A0AAU8FR41</accession>